<dbReference type="GO" id="GO:0006233">
    <property type="term" value="P:dTDP biosynthetic process"/>
    <property type="evidence" value="ECO:0007669"/>
    <property type="project" value="InterPro"/>
</dbReference>
<keyword evidence="7 11" id="KW-0418">Kinase</keyword>
<dbReference type="GO" id="GO:0006235">
    <property type="term" value="P:dTTP biosynthetic process"/>
    <property type="evidence" value="ECO:0007669"/>
    <property type="project" value="UniProtKB-UniRule"/>
</dbReference>
<sequence length="229" mass="25009">MPGVRRCLSHPARRVCCVDAGVYSESGLFVCFEGGEGAGKSTQSRLLHDWLVERGETVLLTFEPGDTSVGKELRRIVLDPATGDLSDRTEALLYAADKAEHVDHVVLPALRRGEVVITDRYVDSTLAYQGAGRTLDVAEVEAVARWATGDLRPHLTVVLDLEPEAGLGRFDGRDRIEGQSLEFHQRVRQGFLDLAAADPDHYVVLDARAPIAEIAAAIRARVEPMLGRS</sequence>
<dbReference type="CDD" id="cd01672">
    <property type="entry name" value="TMPK"/>
    <property type="match status" value="1"/>
</dbReference>
<dbReference type="GO" id="GO:0006227">
    <property type="term" value="P:dUDP biosynthetic process"/>
    <property type="evidence" value="ECO:0007669"/>
    <property type="project" value="TreeGrafter"/>
</dbReference>
<reference evidence="13 14" key="1">
    <citation type="submission" date="2019-01" db="EMBL/GenBank/DDBJ databases">
        <title>Novel species of Nocardioides.</title>
        <authorList>
            <person name="Liu Q."/>
            <person name="Xin Y.-H."/>
        </authorList>
    </citation>
    <scope>NUCLEOTIDE SEQUENCE [LARGE SCALE GENOMIC DNA]</scope>
    <source>
        <strain evidence="13 14">CGMCC 4.6875</strain>
    </source>
</reference>
<comment type="caution">
    <text evidence="13">The sequence shown here is derived from an EMBL/GenBank/DDBJ whole genome shotgun (WGS) entry which is preliminary data.</text>
</comment>
<dbReference type="EC" id="2.7.4.9" evidence="2 11"/>
<evidence type="ECO:0000256" key="10">
    <source>
        <dbReference type="ARBA" id="ARBA00057735"/>
    </source>
</evidence>
<dbReference type="PROSITE" id="PS01331">
    <property type="entry name" value="THYMIDYLATE_KINASE"/>
    <property type="match status" value="1"/>
</dbReference>
<evidence type="ECO:0000259" key="12">
    <source>
        <dbReference type="Pfam" id="PF02223"/>
    </source>
</evidence>
<dbReference type="PANTHER" id="PTHR10344:SF4">
    <property type="entry name" value="UMP-CMP KINASE 2, MITOCHONDRIAL"/>
    <property type="match status" value="1"/>
</dbReference>
<evidence type="ECO:0000313" key="14">
    <source>
        <dbReference type="Proteomes" id="UP000293291"/>
    </source>
</evidence>
<dbReference type="Gene3D" id="3.40.50.300">
    <property type="entry name" value="P-loop containing nucleotide triphosphate hydrolases"/>
    <property type="match status" value="1"/>
</dbReference>
<name>A0A4Q2SEQ9_9ACTN</name>
<evidence type="ECO:0000256" key="2">
    <source>
        <dbReference type="ARBA" id="ARBA00012980"/>
    </source>
</evidence>
<dbReference type="PANTHER" id="PTHR10344">
    <property type="entry name" value="THYMIDYLATE KINASE"/>
    <property type="match status" value="1"/>
</dbReference>
<dbReference type="InterPro" id="IPR027417">
    <property type="entry name" value="P-loop_NTPase"/>
</dbReference>
<comment type="function">
    <text evidence="10 11">Phosphorylation of dTMP to form dTDP in both de novo and salvage pathways of dTTP synthesis.</text>
</comment>
<dbReference type="InterPro" id="IPR018095">
    <property type="entry name" value="Thymidylate_kin_CS"/>
</dbReference>
<dbReference type="FunFam" id="3.40.50.300:FF:000225">
    <property type="entry name" value="Thymidylate kinase"/>
    <property type="match status" value="1"/>
</dbReference>
<keyword evidence="4 11" id="KW-0808">Transferase</keyword>
<dbReference type="OrthoDB" id="9774907at2"/>
<feature type="binding site" evidence="11">
    <location>
        <begin position="34"/>
        <end position="41"/>
    </location>
    <ligand>
        <name>ATP</name>
        <dbReference type="ChEBI" id="CHEBI:30616"/>
    </ligand>
</feature>
<evidence type="ECO:0000256" key="8">
    <source>
        <dbReference type="ARBA" id="ARBA00022840"/>
    </source>
</evidence>
<dbReference type="Proteomes" id="UP000293291">
    <property type="component" value="Unassembled WGS sequence"/>
</dbReference>
<evidence type="ECO:0000256" key="3">
    <source>
        <dbReference type="ARBA" id="ARBA00017144"/>
    </source>
</evidence>
<evidence type="ECO:0000256" key="6">
    <source>
        <dbReference type="ARBA" id="ARBA00022741"/>
    </source>
</evidence>
<dbReference type="InterPro" id="IPR039430">
    <property type="entry name" value="Thymidylate_kin-like_dom"/>
</dbReference>
<accession>A0A4Q2SEQ9</accession>
<keyword evidence="14" id="KW-1185">Reference proteome</keyword>
<evidence type="ECO:0000256" key="9">
    <source>
        <dbReference type="ARBA" id="ARBA00048743"/>
    </source>
</evidence>
<dbReference type="AlphaFoldDB" id="A0A4Q2SEQ9"/>
<protein>
    <recommendedName>
        <fullName evidence="3 11">Thymidylate kinase</fullName>
        <ecNumber evidence="2 11">2.7.4.9</ecNumber>
    </recommendedName>
    <alternativeName>
        <fullName evidence="11">dTMP kinase</fullName>
    </alternativeName>
</protein>
<feature type="domain" description="Thymidylate kinase-like" evidence="12">
    <location>
        <begin position="32"/>
        <end position="218"/>
    </location>
</feature>
<gene>
    <name evidence="11 13" type="primary">tmk</name>
    <name evidence="13" type="ORF">EUA07_06730</name>
</gene>
<dbReference type="SUPFAM" id="SSF52540">
    <property type="entry name" value="P-loop containing nucleoside triphosphate hydrolases"/>
    <property type="match status" value="1"/>
</dbReference>
<evidence type="ECO:0000256" key="1">
    <source>
        <dbReference type="ARBA" id="ARBA00009776"/>
    </source>
</evidence>
<dbReference type="HAMAP" id="MF_00165">
    <property type="entry name" value="Thymidylate_kinase"/>
    <property type="match status" value="1"/>
</dbReference>
<dbReference type="GO" id="GO:0004798">
    <property type="term" value="F:dTMP kinase activity"/>
    <property type="evidence" value="ECO:0007669"/>
    <property type="project" value="UniProtKB-UniRule"/>
</dbReference>
<dbReference type="InterPro" id="IPR018094">
    <property type="entry name" value="Thymidylate_kinase"/>
</dbReference>
<evidence type="ECO:0000256" key="4">
    <source>
        <dbReference type="ARBA" id="ARBA00022679"/>
    </source>
</evidence>
<dbReference type="NCBIfam" id="TIGR00041">
    <property type="entry name" value="DTMP_kinase"/>
    <property type="match status" value="1"/>
</dbReference>
<organism evidence="13 14">
    <name type="scientific">Nocardioides ganghwensis</name>
    <dbReference type="NCBI Taxonomy" id="252230"/>
    <lineage>
        <taxon>Bacteria</taxon>
        <taxon>Bacillati</taxon>
        <taxon>Actinomycetota</taxon>
        <taxon>Actinomycetes</taxon>
        <taxon>Propionibacteriales</taxon>
        <taxon>Nocardioidaceae</taxon>
        <taxon>Nocardioides</taxon>
    </lineage>
</organism>
<dbReference type="GO" id="GO:0005829">
    <property type="term" value="C:cytosol"/>
    <property type="evidence" value="ECO:0007669"/>
    <property type="project" value="TreeGrafter"/>
</dbReference>
<evidence type="ECO:0000256" key="7">
    <source>
        <dbReference type="ARBA" id="ARBA00022777"/>
    </source>
</evidence>
<comment type="similarity">
    <text evidence="1 11">Belongs to the thymidylate kinase family.</text>
</comment>
<dbReference type="GO" id="GO:0005524">
    <property type="term" value="F:ATP binding"/>
    <property type="evidence" value="ECO:0007669"/>
    <property type="project" value="UniProtKB-UniRule"/>
</dbReference>
<keyword evidence="5 11" id="KW-0545">Nucleotide biosynthesis</keyword>
<evidence type="ECO:0000313" key="13">
    <source>
        <dbReference type="EMBL" id="RYC03241.1"/>
    </source>
</evidence>
<evidence type="ECO:0000256" key="5">
    <source>
        <dbReference type="ARBA" id="ARBA00022727"/>
    </source>
</evidence>
<dbReference type="EMBL" id="SDWU01000006">
    <property type="protein sequence ID" value="RYC03241.1"/>
    <property type="molecule type" value="Genomic_DNA"/>
</dbReference>
<keyword evidence="6 11" id="KW-0547">Nucleotide-binding</keyword>
<dbReference type="Pfam" id="PF02223">
    <property type="entry name" value="Thymidylate_kin"/>
    <property type="match status" value="1"/>
</dbReference>
<keyword evidence="8 11" id="KW-0067">ATP-binding</keyword>
<evidence type="ECO:0000256" key="11">
    <source>
        <dbReference type="HAMAP-Rule" id="MF_00165"/>
    </source>
</evidence>
<proteinExistence type="inferred from homology"/>
<comment type="catalytic activity">
    <reaction evidence="9 11">
        <text>dTMP + ATP = dTDP + ADP</text>
        <dbReference type="Rhea" id="RHEA:13517"/>
        <dbReference type="ChEBI" id="CHEBI:30616"/>
        <dbReference type="ChEBI" id="CHEBI:58369"/>
        <dbReference type="ChEBI" id="CHEBI:63528"/>
        <dbReference type="ChEBI" id="CHEBI:456216"/>
        <dbReference type="EC" id="2.7.4.9"/>
    </reaction>
</comment>